<evidence type="ECO:0000313" key="3">
    <source>
        <dbReference type="Proteomes" id="UP000055048"/>
    </source>
</evidence>
<dbReference type="AlphaFoldDB" id="A0A0V0SVF1"/>
<organism evidence="2 3">
    <name type="scientific">Trichinella murrelli</name>
    <dbReference type="NCBI Taxonomy" id="144512"/>
    <lineage>
        <taxon>Eukaryota</taxon>
        <taxon>Metazoa</taxon>
        <taxon>Ecdysozoa</taxon>
        <taxon>Nematoda</taxon>
        <taxon>Enoplea</taxon>
        <taxon>Dorylaimia</taxon>
        <taxon>Trichinellida</taxon>
        <taxon>Trichinellidae</taxon>
        <taxon>Trichinella</taxon>
    </lineage>
</organism>
<evidence type="ECO:0000313" key="2">
    <source>
        <dbReference type="EMBL" id="KRX30323.1"/>
    </source>
</evidence>
<dbReference type="OrthoDB" id="5864015at2759"/>
<gene>
    <name evidence="2" type="ORF">T05_6047</name>
</gene>
<feature type="non-terminal residue" evidence="2">
    <location>
        <position position="112"/>
    </location>
</feature>
<feature type="compositionally biased region" description="Polar residues" evidence="1">
    <location>
        <begin position="101"/>
        <end position="112"/>
    </location>
</feature>
<sequence>MTAQGIQSLVDEVTKHLRCLTALDKDPFAGRLPASEVLMPMLLDKFPPALIGAWDTNIGPDAAEEEDNLQKFLEFAQWQAGLLSKSRREETKPSASRPEQRTPSSKPLSPER</sequence>
<dbReference type="Proteomes" id="UP000055048">
    <property type="component" value="Unassembled WGS sequence"/>
</dbReference>
<keyword evidence="3" id="KW-1185">Reference proteome</keyword>
<proteinExistence type="predicted"/>
<evidence type="ECO:0000256" key="1">
    <source>
        <dbReference type="SAM" id="MobiDB-lite"/>
    </source>
</evidence>
<reference evidence="2 3" key="1">
    <citation type="submission" date="2015-01" db="EMBL/GenBank/DDBJ databases">
        <title>Evolution of Trichinella species and genotypes.</title>
        <authorList>
            <person name="Korhonen P.K."/>
            <person name="Edoardo P."/>
            <person name="Giuseppe L.R."/>
            <person name="Gasser R.B."/>
        </authorList>
    </citation>
    <scope>NUCLEOTIDE SEQUENCE [LARGE SCALE GENOMIC DNA]</scope>
    <source>
        <strain evidence="2">ISS417</strain>
    </source>
</reference>
<accession>A0A0V0SVF1</accession>
<protein>
    <submittedName>
        <fullName evidence="2">Uncharacterized protein</fullName>
    </submittedName>
</protein>
<feature type="region of interest" description="Disordered" evidence="1">
    <location>
        <begin position="84"/>
        <end position="112"/>
    </location>
</feature>
<dbReference type="EMBL" id="JYDJ01002558">
    <property type="protein sequence ID" value="KRX30323.1"/>
    <property type="molecule type" value="Genomic_DNA"/>
</dbReference>
<name>A0A0V0SVF1_9BILA</name>
<comment type="caution">
    <text evidence="2">The sequence shown here is derived from an EMBL/GenBank/DDBJ whole genome shotgun (WGS) entry which is preliminary data.</text>
</comment>